<accession>A0ABN3VDX9</accession>
<reference evidence="2 3" key="1">
    <citation type="journal article" date="2019" name="Int. J. Syst. Evol. Microbiol.">
        <title>The Global Catalogue of Microorganisms (GCM) 10K type strain sequencing project: providing services to taxonomists for standard genome sequencing and annotation.</title>
        <authorList>
            <consortium name="The Broad Institute Genomics Platform"/>
            <consortium name="The Broad Institute Genome Sequencing Center for Infectious Disease"/>
            <person name="Wu L."/>
            <person name="Ma J."/>
        </authorList>
    </citation>
    <scope>NUCLEOTIDE SEQUENCE [LARGE SCALE GENOMIC DNA]</scope>
    <source>
        <strain evidence="2 3">JCM 9383</strain>
    </source>
</reference>
<dbReference type="EMBL" id="BAAAUX010000014">
    <property type="protein sequence ID" value="GAA2793651.1"/>
    <property type="molecule type" value="Genomic_DNA"/>
</dbReference>
<sequence>MPPTWSPQSGPRSTKGQSLDGGQGVPAVPAQRKARREYEKPRQHTRADRTMINLSANRCPMFPEAALGIRRQTLYNCLANIEEVLGPVALTDQIGEPPCTPGACARVSAPKPLTMTCSPGPGRASLKFRMGPRAAGAKSTR</sequence>
<evidence type="ECO:0000313" key="3">
    <source>
        <dbReference type="Proteomes" id="UP001500979"/>
    </source>
</evidence>
<organism evidence="2 3">
    <name type="scientific">Saccharopolyspora taberi</name>
    <dbReference type="NCBI Taxonomy" id="60895"/>
    <lineage>
        <taxon>Bacteria</taxon>
        <taxon>Bacillati</taxon>
        <taxon>Actinomycetota</taxon>
        <taxon>Actinomycetes</taxon>
        <taxon>Pseudonocardiales</taxon>
        <taxon>Pseudonocardiaceae</taxon>
        <taxon>Saccharopolyspora</taxon>
    </lineage>
</organism>
<protein>
    <submittedName>
        <fullName evidence="2">Uncharacterized protein</fullName>
    </submittedName>
</protein>
<feature type="compositionally biased region" description="Polar residues" evidence="1">
    <location>
        <begin position="1"/>
        <end position="17"/>
    </location>
</feature>
<evidence type="ECO:0000256" key="1">
    <source>
        <dbReference type="SAM" id="MobiDB-lite"/>
    </source>
</evidence>
<keyword evidence="3" id="KW-1185">Reference proteome</keyword>
<proteinExistence type="predicted"/>
<feature type="compositionally biased region" description="Basic and acidic residues" evidence="1">
    <location>
        <begin position="36"/>
        <end position="49"/>
    </location>
</feature>
<name>A0ABN3VDX9_9PSEU</name>
<gene>
    <name evidence="2" type="ORF">GCM10010470_30650</name>
</gene>
<feature type="region of interest" description="Disordered" evidence="1">
    <location>
        <begin position="1"/>
        <end position="49"/>
    </location>
</feature>
<dbReference type="Proteomes" id="UP001500979">
    <property type="component" value="Unassembled WGS sequence"/>
</dbReference>
<comment type="caution">
    <text evidence="2">The sequence shown here is derived from an EMBL/GenBank/DDBJ whole genome shotgun (WGS) entry which is preliminary data.</text>
</comment>
<evidence type="ECO:0000313" key="2">
    <source>
        <dbReference type="EMBL" id="GAA2793651.1"/>
    </source>
</evidence>